<gene>
    <name evidence="2" type="ORF">BDP55DRAFT_628063</name>
</gene>
<feature type="region of interest" description="Disordered" evidence="1">
    <location>
        <begin position="772"/>
        <end position="801"/>
    </location>
</feature>
<dbReference type="Gene3D" id="2.60.120.330">
    <property type="entry name" value="B-lactam Antibiotic, Isopenicillin N Synthase, Chain"/>
    <property type="match status" value="1"/>
</dbReference>
<dbReference type="PANTHER" id="PTHR30613:SF1">
    <property type="entry name" value="DUF1479 DOMAIN PROTEIN (AFU_ORTHOLOGUE AFUA_5G09280)"/>
    <property type="match status" value="1"/>
</dbReference>
<protein>
    <recommendedName>
        <fullName evidence="4">DUF1479 domain-containing protein</fullName>
    </recommendedName>
</protein>
<evidence type="ECO:0008006" key="4">
    <source>
        <dbReference type="Google" id="ProtNLM"/>
    </source>
</evidence>
<dbReference type="Proteomes" id="UP001224890">
    <property type="component" value="Unassembled WGS sequence"/>
</dbReference>
<dbReference type="EMBL" id="JAHMHR010000006">
    <property type="protein sequence ID" value="KAK1690385.1"/>
    <property type="molecule type" value="Genomic_DNA"/>
</dbReference>
<sequence length="840" mass="93876">MATWTPKIMSPDKLSAKEFKHLLSEYKPLIESISSTKGAKPGQKTLEELDHFRFVEAPTQFSEFEPKRVMNHDDVKLLVEWKLRHGTFRPTLMKLVSSNDSSAVAETIQNAVASYHNTRDLPAALGILTKLKGIGPATASLLLAVHFCEKVMFFSDEWYYWLCNKNQKTSLKYNMKEYESLNVEVEKLTKRLNVSALDVEKVAYVIFKQEGIDPKLALKRSLPKVAKTDATKTEAAVPTKRKKSSEDVVEDKIPSTLPLALYPVTMFNESAAGPDAIALGTCPNSSIPRTHDTTRSFCKYHPVRCSYLHSGMEDDMFQNEYGQGDDTSPLPDLDVSSIPDDLLSQFLSPFDTPSLLWSQSFPIALDNHPRGFMRADEIFTENGGPIPLPPRFAQIKRSLVAGKEHAIVQSWERLLVALRAEIAVIGVRKSDIIPIIDFSELQNHASVSEFTAKLRRRGGAIIRNVVPASEAHAWREETEAYLLENPHTKGWPTRDPHLFGIYWSPSQIKGRAHPNVLAAQRFLMKLWRSRDPSAPVVADLPVAYADRLRIRTPGDEAWHLNAHVDGGSVERWESDGYGNAGTYQRIWDGNWEDYDPWDSSTRLRVTSDLYNGAGSCSMFRMFQGWLSMSDINPADGTLLLCPMLQLATAYFLLRPFFSPRNPSPTSPNFLARENWALDFAQTSIIQGAVPSYTQELNSALHPHLQLDKSLVRIPPVRPGDYVVWHPDMVYGVDRVPTSSAPATIMYIPACPLTQTNALYLARQRKAFLLGQPSPDFGGGKGETTHTGRPGTQEVSDAGGEDGLRAMGLMPWEDKEGRSPTEKALVGMANAILFPESYDMV</sequence>
<evidence type="ECO:0000313" key="2">
    <source>
        <dbReference type="EMBL" id="KAK1690385.1"/>
    </source>
</evidence>
<dbReference type="AlphaFoldDB" id="A0AAJ0EXX2"/>
<comment type="caution">
    <text evidence="2">The sequence shown here is derived from an EMBL/GenBank/DDBJ whole genome shotgun (WGS) entry which is preliminary data.</text>
</comment>
<dbReference type="InterPro" id="IPR027443">
    <property type="entry name" value="IPNS-like_sf"/>
</dbReference>
<reference evidence="2" key="1">
    <citation type="submission" date="2021-06" db="EMBL/GenBank/DDBJ databases">
        <title>Comparative genomics, transcriptomics and evolutionary studies reveal genomic signatures of adaptation to plant cell wall in hemibiotrophic fungi.</title>
        <authorList>
            <consortium name="DOE Joint Genome Institute"/>
            <person name="Baroncelli R."/>
            <person name="Diaz J.F."/>
            <person name="Benocci T."/>
            <person name="Peng M."/>
            <person name="Battaglia E."/>
            <person name="Haridas S."/>
            <person name="Andreopoulos W."/>
            <person name="Labutti K."/>
            <person name="Pangilinan J."/>
            <person name="Floch G.L."/>
            <person name="Makela M.R."/>
            <person name="Henrissat B."/>
            <person name="Grigoriev I.V."/>
            <person name="Crouch J.A."/>
            <person name="De Vries R.P."/>
            <person name="Sukno S.A."/>
            <person name="Thon M.R."/>
        </authorList>
    </citation>
    <scope>NUCLEOTIDE SEQUENCE</scope>
    <source>
        <strain evidence="2">CBS 193.32</strain>
    </source>
</reference>
<dbReference type="SUPFAM" id="SSF51197">
    <property type="entry name" value="Clavaminate synthase-like"/>
    <property type="match status" value="1"/>
</dbReference>
<evidence type="ECO:0000256" key="1">
    <source>
        <dbReference type="SAM" id="MobiDB-lite"/>
    </source>
</evidence>
<keyword evidence="3" id="KW-1185">Reference proteome</keyword>
<name>A0AAJ0EXX2_9PEZI</name>
<dbReference type="RefSeq" id="XP_060434080.1">
    <property type="nucleotide sequence ID" value="XM_060571845.1"/>
</dbReference>
<dbReference type="PANTHER" id="PTHR30613">
    <property type="entry name" value="UNCHARACTERIZED PROTEIN YBIU-RELATED"/>
    <property type="match status" value="1"/>
</dbReference>
<accession>A0AAJ0EXX2</accession>
<feature type="region of interest" description="Disordered" evidence="1">
    <location>
        <begin position="229"/>
        <end position="249"/>
    </location>
</feature>
<organism evidence="2 3">
    <name type="scientific">Colletotrichum godetiae</name>
    <dbReference type="NCBI Taxonomy" id="1209918"/>
    <lineage>
        <taxon>Eukaryota</taxon>
        <taxon>Fungi</taxon>
        <taxon>Dikarya</taxon>
        <taxon>Ascomycota</taxon>
        <taxon>Pezizomycotina</taxon>
        <taxon>Sordariomycetes</taxon>
        <taxon>Hypocreomycetidae</taxon>
        <taxon>Glomerellales</taxon>
        <taxon>Glomerellaceae</taxon>
        <taxon>Colletotrichum</taxon>
        <taxon>Colletotrichum acutatum species complex</taxon>
    </lineage>
</organism>
<dbReference type="GeneID" id="85456371"/>
<evidence type="ECO:0000313" key="3">
    <source>
        <dbReference type="Proteomes" id="UP001224890"/>
    </source>
</evidence>
<proteinExistence type="predicted"/>
<dbReference type="Pfam" id="PF07350">
    <property type="entry name" value="Gig2-like"/>
    <property type="match status" value="1"/>
</dbReference>
<dbReference type="InterPro" id="IPR010856">
    <property type="entry name" value="Gig2-like"/>
</dbReference>